<evidence type="ECO:0000256" key="6">
    <source>
        <dbReference type="ARBA" id="ARBA00023295"/>
    </source>
</evidence>
<reference evidence="8" key="1">
    <citation type="submission" date="2022-03" db="EMBL/GenBank/DDBJ databases">
        <title>Fererhizobium litorale gen. nov., sp. nov., isolated from sandy sediments of the Sea of Japan seashore.</title>
        <authorList>
            <person name="Romanenko L."/>
            <person name="Kurilenko V."/>
            <person name="Otstavnykh N."/>
            <person name="Svetashev V."/>
            <person name="Tekutyeva L."/>
            <person name="Isaeva M."/>
            <person name="Mikhailov V."/>
        </authorList>
    </citation>
    <scope>NUCLEOTIDE SEQUENCE</scope>
    <source>
        <strain evidence="8">KMM 9576</strain>
    </source>
</reference>
<keyword evidence="5" id="KW-1035">Host cytoplasm</keyword>
<evidence type="ECO:0000256" key="5">
    <source>
        <dbReference type="ARBA" id="ARBA00023200"/>
    </source>
</evidence>
<dbReference type="Proteomes" id="UP001161580">
    <property type="component" value="Unassembled WGS sequence"/>
</dbReference>
<dbReference type="GO" id="GO:0009253">
    <property type="term" value="P:peptidoglycan catabolic process"/>
    <property type="evidence" value="ECO:0007669"/>
    <property type="project" value="InterPro"/>
</dbReference>
<protein>
    <recommendedName>
        <fullName evidence="7">Lysozyme</fullName>
        <ecNumber evidence="7">3.2.1.17</ecNumber>
    </recommendedName>
</protein>
<dbReference type="PANTHER" id="PTHR38107">
    <property type="match status" value="1"/>
</dbReference>
<evidence type="ECO:0000256" key="2">
    <source>
        <dbReference type="ARBA" id="ARBA00022529"/>
    </source>
</evidence>
<dbReference type="GO" id="GO:0016998">
    <property type="term" value="P:cell wall macromolecule catabolic process"/>
    <property type="evidence" value="ECO:0007669"/>
    <property type="project" value="InterPro"/>
</dbReference>
<dbReference type="InterPro" id="IPR023347">
    <property type="entry name" value="Lysozyme_dom_sf"/>
</dbReference>
<dbReference type="RefSeq" id="WP_311787552.1">
    <property type="nucleotide sequence ID" value="NZ_JALDYY010000010.1"/>
</dbReference>
<dbReference type="AlphaFoldDB" id="A0AAE3U1E2"/>
<evidence type="ECO:0000256" key="1">
    <source>
        <dbReference type="ARBA" id="ARBA00000632"/>
    </source>
</evidence>
<proteinExistence type="inferred from homology"/>
<keyword evidence="2 7" id="KW-0929">Antimicrobial</keyword>
<evidence type="ECO:0000256" key="7">
    <source>
        <dbReference type="RuleBase" id="RU003788"/>
    </source>
</evidence>
<gene>
    <name evidence="8" type="ORF">MRS75_13255</name>
</gene>
<dbReference type="Pfam" id="PF00959">
    <property type="entry name" value="Phage_lysozyme"/>
    <property type="match status" value="1"/>
</dbReference>
<dbReference type="PANTHER" id="PTHR38107:SF3">
    <property type="entry name" value="LYSOZYME RRRD-RELATED"/>
    <property type="match status" value="1"/>
</dbReference>
<organism evidence="8 9">
    <name type="scientific">Ferirhizobium litorale</name>
    <dbReference type="NCBI Taxonomy" id="2927786"/>
    <lineage>
        <taxon>Bacteria</taxon>
        <taxon>Pseudomonadati</taxon>
        <taxon>Pseudomonadota</taxon>
        <taxon>Alphaproteobacteria</taxon>
        <taxon>Hyphomicrobiales</taxon>
        <taxon>Rhizobiaceae</taxon>
        <taxon>Ferirhizobium</taxon>
    </lineage>
</organism>
<dbReference type="EC" id="3.2.1.17" evidence="7"/>
<dbReference type="InterPro" id="IPR033907">
    <property type="entry name" value="Endolysin_autolysin"/>
</dbReference>
<dbReference type="Gene3D" id="1.10.530.40">
    <property type="match status" value="1"/>
</dbReference>
<comment type="similarity">
    <text evidence="7">Belongs to the glycosyl hydrolase 24 family.</text>
</comment>
<dbReference type="CDD" id="cd00737">
    <property type="entry name" value="lyz_endolysin_autolysin"/>
    <property type="match status" value="1"/>
</dbReference>
<accession>A0AAE3U1E2</accession>
<dbReference type="InterPro" id="IPR002196">
    <property type="entry name" value="Glyco_hydro_24"/>
</dbReference>
<dbReference type="SUPFAM" id="SSF53955">
    <property type="entry name" value="Lysozyme-like"/>
    <property type="match status" value="1"/>
</dbReference>
<dbReference type="HAMAP" id="MF_04110">
    <property type="entry name" value="ENDOLYSIN_T4"/>
    <property type="match status" value="1"/>
</dbReference>
<comment type="catalytic activity">
    <reaction evidence="1 7">
        <text>Hydrolysis of (1-&gt;4)-beta-linkages between N-acetylmuramic acid and N-acetyl-D-glucosamine residues in a peptidoglycan and between N-acetyl-D-glucosamine residues in chitodextrins.</text>
        <dbReference type="EC" id="3.2.1.17"/>
    </reaction>
</comment>
<name>A0AAE3U1E2_9HYPH</name>
<keyword evidence="4 7" id="KW-0378">Hydrolase</keyword>
<dbReference type="InterPro" id="IPR023346">
    <property type="entry name" value="Lysozyme-like_dom_sf"/>
</dbReference>
<comment type="caution">
    <text evidence="8">The sequence shown here is derived from an EMBL/GenBank/DDBJ whole genome shotgun (WGS) entry which is preliminary data.</text>
</comment>
<evidence type="ECO:0000313" key="8">
    <source>
        <dbReference type="EMBL" id="MDI7923049.1"/>
    </source>
</evidence>
<sequence>MKMSTEGLIALIGHEAIVLSRYRDTRGVWTIGVGHTKEAGGLDPESFADRLSLPEAVELLRTDIARYESEVRDAVSVPLQQHEFDALVSFHYNTGAIARATLTETLNAGNRVLAGEQFLNWLKPPAIRRRREAEHALFLTGAYPAPLATLYPADGEGRVLWAEGIQVDTRAILSMAANGGAAA</sequence>
<dbReference type="InterPro" id="IPR051018">
    <property type="entry name" value="Bacteriophage_GH24"/>
</dbReference>
<evidence type="ECO:0000313" key="9">
    <source>
        <dbReference type="Proteomes" id="UP001161580"/>
    </source>
</evidence>
<dbReference type="GO" id="GO:0042742">
    <property type="term" value="P:defense response to bacterium"/>
    <property type="evidence" value="ECO:0007669"/>
    <property type="project" value="UniProtKB-KW"/>
</dbReference>
<keyword evidence="6 7" id="KW-0326">Glycosidase</keyword>
<evidence type="ECO:0000256" key="3">
    <source>
        <dbReference type="ARBA" id="ARBA00022638"/>
    </source>
</evidence>
<keyword evidence="3 7" id="KW-0081">Bacteriolytic enzyme</keyword>
<dbReference type="EMBL" id="JALDYZ010000006">
    <property type="protein sequence ID" value="MDI7923049.1"/>
    <property type="molecule type" value="Genomic_DNA"/>
</dbReference>
<dbReference type="GO" id="GO:0031640">
    <property type="term" value="P:killing of cells of another organism"/>
    <property type="evidence" value="ECO:0007669"/>
    <property type="project" value="UniProtKB-KW"/>
</dbReference>
<dbReference type="GO" id="GO:0003796">
    <property type="term" value="F:lysozyme activity"/>
    <property type="evidence" value="ECO:0007669"/>
    <property type="project" value="UniProtKB-EC"/>
</dbReference>
<evidence type="ECO:0000256" key="4">
    <source>
        <dbReference type="ARBA" id="ARBA00022801"/>
    </source>
</evidence>
<keyword evidence="9" id="KW-1185">Reference proteome</keyword>
<dbReference type="InterPro" id="IPR034690">
    <property type="entry name" value="Endolysin_T4_type"/>
</dbReference>